<gene>
    <name evidence="1" type="ORF">JVT61DRAFT_8870</name>
</gene>
<dbReference type="Proteomes" id="UP000683000">
    <property type="component" value="Unassembled WGS sequence"/>
</dbReference>
<dbReference type="AlphaFoldDB" id="A0A8I2YHJ0"/>
<evidence type="ECO:0000313" key="2">
    <source>
        <dbReference type="Proteomes" id="UP000683000"/>
    </source>
</evidence>
<sequence>MKPLPQESELCLSEVELERLINGTHSLEMLGKIIAFASGSACQLVQYLRIISMLYDKLDVNKIPYCIVGTDGVTVTNVVEALDFAFTALIGLGTTIRL</sequence>
<proteinExistence type="predicted"/>
<protein>
    <submittedName>
        <fullName evidence="1">Uncharacterized protein</fullName>
    </submittedName>
</protein>
<accession>A0A8I2YHJ0</accession>
<evidence type="ECO:0000313" key="1">
    <source>
        <dbReference type="EMBL" id="KAG6371872.1"/>
    </source>
</evidence>
<dbReference type="EMBL" id="JAGFBS010000031">
    <property type="protein sequence ID" value="KAG6371872.1"/>
    <property type="molecule type" value="Genomic_DNA"/>
</dbReference>
<name>A0A8I2YHJ0_9AGAM</name>
<keyword evidence="2" id="KW-1185">Reference proteome</keyword>
<reference evidence="1" key="1">
    <citation type="submission" date="2021-03" db="EMBL/GenBank/DDBJ databases">
        <title>Evolutionary innovations through gain and loss of genes in the ectomycorrhizal Boletales.</title>
        <authorList>
            <person name="Wu G."/>
            <person name="Miyauchi S."/>
            <person name="Morin E."/>
            <person name="Yang Z.-L."/>
            <person name="Xu J."/>
            <person name="Martin F.M."/>
        </authorList>
    </citation>
    <scope>NUCLEOTIDE SEQUENCE</scope>
    <source>
        <strain evidence="1">BR01</strain>
    </source>
</reference>
<comment type="caution">
    <text evidence="1">The sequence shown here is derived from an EMBL/GenBank/DDBJ whole genome shotgun (WGS) entry which is preliminary data.</text>
</comment>
<organism evidence="1 2">
    <name type="scientific">Boletus reticuloceps</name>
    <dbReference type="NCBI Taxonomy" id="495285"/>
    <lineage>
        <taxon>Eukaryota</taxon>
        <taxon>Fungi</taxon>
        <taxon>Dikarya</taxon>
        <taxon>Basidiomycota</taxon>
        <taxon>Agaricomycotina</taxon>
        <taxon>Agaricomycetes</taxon>
        <taxon>Agaricomycetidae</taxon>
        <taxon>Boletales</taxon>
        <taxon>Boletineae</taxon>
        <taxon>Boletaceae</taxon>
        <taxon>Boletoideae</taxon>
        <taxon>Boletus</taxon>
    </lineage>
</organism>